<feature type="compositionally biased region" description="Polar residues" evidence="1">
    <location>
        <begin position="106"/>
        <end position="126"/>
    </location>
</feature>
<evidence type="ECO:0000256" key="2">
    <source>
        <dbReference type="SAM" id="SignalP"/>
    </source>
</evidence>
<evidence type="ECO:0000313" key="3">
    <source>
        <dbReference type="EMBL" id="KAJ8033400.1"/>
    </source>
</evidence>
<dbReference type="Proteomes" id="UP001152320">
    <property type="component" value="Chromosome 11"/>
</dbReference>
<reference evidence="3" key="1">
    <citation type="submission" date="2021-10" db="EMBL/GenBank/DDBJ databases">
        <title>Tropical sea cucumber genome reveals ecological adaptation and Cuvierian tubules defense mechanism.</title>
        <authorList>
            <person name="Chen T."/>
        </authorList>
    </citation>
    <scope>NUCLEOTIDE SEQUENCE</scope>
    <source>
        <strain evidence="3">Nanhai2018</strain>
        <tissue evidence="3">Muscle</tissue>
    </source>
</reference>
<dbReference type="EMBL" id="JAIZAY010000011">
    <property type="protein sequence ID" value="KAJ8033400.1"/>
    <property type="molecule type" value="Genomic_DNA"/>
</dbReference>
<accession>A0A9Q1BV97</accession>
<keyword evidence="4" id="KW-1185">Reference proteome</keyword>
<sequence>MLQFLIVVLLVAESVYSAKAMGIGRFARTFPCSEKYCPLSAKLTGCTKTPILNHTQIDRIPATNQSTSGQSSYEQLSSTQDTLDASITNHEVQFSDAVLQTSLNYTTTGQESDNRATTELPISTTTPSPPRKVFTMNEQGVNLWLDLEKKTRKYGFFKCTDKPIFKARSACTDGCASTAAPQFDGKSVSDLATYPITSQPNVHDSTTGVQLYTTGESEIIRGTTYSCDQYALP</sequence>
<evidence type="ECO:0008006" key="5">
    <source>
        <dbReference type="Google" id="ProtNLM"/>
    </source>
</evidence>
<gene>
    <name evidence="3" type="ORF">HOLleu_23630</name>
</gene>
<proteinExistence type="predicted"/>
<evidence type="ECO:0000313" key="4">
    <source>
        <dbReference type="Proteomes" id="UP001152320"/>
    </source>
</evidence>
<keyword evidence="2" id="KW-0732">Signal</keyword>
<dbReference type="AlphaFoldDB" id="A0A9Q1BV97"/>
<feature type="region of interest" description="Disordered" evidence="1">
    <location>
        <begin position="106"/>
        <end position="131"/>
    </location>
</feature>
<feature type="chain" id="PRO_5040285053" description="Secreted protein" evidence="2">
    <location>
        <begin position="21"/>
        <end position="233"/>
    </location>
</feature>
<comment type="caution">
    <text evidence="3">The sequence shown here is derived from an EMBL/GenBank/DDBJ whole genome shotgun (WGS) entry which is preliminary data.</text>
</comment>
<feature type="signal peptide" evidence="2">
    <location>
        <begin position="1"/>
        <end position="20"/>
    </location>
</feature>
<evidence type="ECO:0000256" key="1">
    <source>
        <dbReference type="SAM" id="MobiDB-lite"/>
    </source>
</evidence>
<organism evidence="3 4">
    <name type="scientific">Holothuria leucospilota</name>
    <name type="common">Black long sea cucumber</name>
    <name type="synonym">Mertensiothuria leucospilota</name>
    <dbReference type="NCBI Taxonomy" id="206669"/>
    <lineage>
        <taxon>Eukaryota</taxon>
        <taxon>Metazoa</taxon>
        <taxon>Echinodermata</taxon>
        <taxon>Eleutherozoa</taxon>
        <taxon>Echinozoa</taxon>
        <taxon>Holothuroidea</taxon>
        <taxon>Aspidochirotacea</taxon>
        <taxon>Aspidochirotida</taxon>
        <taxon>Holothuriidae</taxon>
        <taxon>Holothuria</taxon>
    </lineage>
</organism>
<name>A0A9Q1BV97_HOLLE</name>
<protein>
    <recommendedName>
        <fullName evidence="5">Secreted protein</fullName>
    </recommendedName>
</protein>